<dbReference type="Proteomes" id="UP000053424">
    <property type="component" value="Unassembled WGS sequence"/>
</dbReference>
<proteinExistence type="predicted"/>
<evidence type="ECO:0000313" key="1">
    <source>
        <dbReference type="EMBL" id="KIM42516.1"/>
    </source>
</evidence>
<reference evidence="2" key="2">
    <citation type="submission" date="2015-01" db="EMBL/GenBank/DDBJ databases">
        <title>Evolutionary Origins and Diversification of the Mycorrhizal Mutualists.</title>
        <authorList>
            <consortium name="DOE Joint Genome Institute"/>
            <consortium name="Mycorrhizal Genomics Consortium"/>
            <person name="Kohler A."/>
            <person name="Kuo A."/>
            <person name="Nagy L.G."/>
            <person name="Floudas D."/>
            <person name="Copeland A."/>
            <person name="Barry K.W."/>
            <person name="Cichocki N."/>
            <person name="Veneault-Fourrey C."/>
            <person name="LaButti K."/>
            <person name="Lindquist E.A."/>
            <person name="Lipzen A."/>
            <person name="Lundell T."/>
            <person name="Morin E."/>
            <person name="Murat C."/>
            <person name="Riley R."/>
            <person name="Ohm R."/>
            <person name="Sun H."/>
            <person name="Tunlid A."/>
            <person name="Henrissat B."/>
            <person name="Grigoriev I.V."/>
            <person name="Hibbett D.S."/>
            <person name="Martin F."/>
        </authorList>
    </citation>
    <scope>NUCLEOTIDE SEQUENCE [LARGE SCALE GENOMIC DNA]</scope>
    <source>
        <strain evidence="2">h7</strain>
    </source>
</reference>
<sequence>MSEIEEIYLQCWHWDGLSVPKEFALLPKTLASLAIVLLKYCSLEQRCFCRIEDFGKDFGKDNIMEEVLSLLDNREDIIPLRLQALQNDGEAMIDLSLRFLTGLDVPFDANSAMRLLIKVVEGRHEDNVRAHAASLACWIAFYDWPGAPEVFQNWSHLGPKMANFHPSVSRQREMPVRNLWPSSTISAPNKDGWWEINVYVLAVGNARETKSALSSALGHARAHENPFIVIEVVKRLIGYNIGFIVFSRYRMMEQEISSQILRVLFPRRTVPTLASTSSINAGSRVVIRCGCTNRGNKFPSLTIIMPDSESSDSFTESSKTNLLAKYKNRCATCLMEFPESGAHFVHILDAEDVGENRFFQLSLEILKSRAVTDLHPTQLDEGVKLGLIEEGYLCSSDDNVMNVNPSAREPSECWTCDLAFFKPRYIVLSPAKEVLLWYRNYLMETCQDVTKRKPLYQISKMLSQGFDFAPPGTSPGDPNVARIFDVTSLPSSPLPISLGQIPLYPSDPQFTHRRLWRLPTAFPVTLTALFSTIRNIVNTQGEELQLARDIPVLLESPLLGLSV</sequence>
<accession>A0A0C3CFX1</accession>
<reference evidence="1 2" key="1">
    <citation type="submission" date="2014-04" db="EMBL/GenBank/DDBJ databases">
        <authorList>
            <consortium name="DOE Joint Genome Institute"/>
            <person name="Kuo A."/>
            <person name="Gay G."/>
            <person name="Dore J."/>
            <person name="Kohler A."/>
            <person name="Nagy L.G."/>
            <person name="Floudas D."/>
            <person name="Copeland A."/>
            <person name="Barry K.W."/>
            <person name="Cichocki N."/>
            <person name="Veneault-Fourrey C."/>
            <person name="LaButti K."/>
            <person name="Lindquist E.A."/>
            <person name="Lipzen A."/>
            <person name="Lundell T."/>
            <person name="Morin E."/>
            <person name="Murat C."/>
            <person name="Sun H."/>
            <person name="Tunlid A."/>
            <person name="Henrissat B."/>
            <person name="Grigoriev I.V."/>
            <person name="Hibbett D.S."/>
            <person name="Martin F."/>
            <person name="Nordberg H.P."/>
            <person name="Cantor M.N."/>
            <person name="Hua S.X."/>
        </authorList>
    </citation>
    <scope>NUCLEOTIDE SEQUENCE [LARGE SCALE GENOMIC DNA]</scope>
    <source>
        <strain evidence="2">h7</strain>
    </source>
</reference>
<protein>
    <submittedName>
        <fullName evidence="1">Uncharacterized protein</fullName>
    </submittedName>
</protein>
<dbReference type="EMBL" id="KN831777">
    <property type="protein sequence ID" value="KIM42516.1"/>
    <property type="molecule type" value="Genomic_DNA"/>
</dbReference>
<organism evidence="1 2">
    <name type="scientific">Hebeloma cylindrosporum</name>
    <dbReference type="NCBI Taxonomy" id="76867"/>
    <lineage>
        <taxon>Eukaryota</taxon>
        <taxon>Fungi</taxon>
        <taxon>Dikarya</taxon>
        <taxon>Basidiomycota</taxon>
        <taxon>Agaricomycotina</taxon>
        <taxon>Agaricomycetes</taxon>
        <taxon>Agaricomycetidae</taxon>
        <taxon>Agaricales</taxon>
        <taxon>Agaricineae</taxon>
        <taxon>Hymenogastraceae</taxon>
        <taxon>Hebeloma</taxon>
    </lineage>
</organism>
<evidence type="ECO:0000313" key="2">
    <source>
        <dbReference type="Proteomes" id="UP000053424"/>
    </source>
</evidence>
<name>A0A0C3CFX1_HEBCY</name>
<dbReference type="HOGENOM" id="CLU_484016_0_0_1"/>
<keyword evidence="2" id="KW-1185">Reference proteome</keyword>
<gene>
    <name evidence="1" type="ORF">M413DRAFT_408373</name>
</gene>
<dbReference type="AlphaFoldDB" id="A0A0C3CFX1"/>